<dbReference type="Pfam" id="PF03631">
    <property type="entry name" value="Virul_fac_BrkB"/>
    <property type="match status" value="1"/>
</dbReference>
<dbReference type="PANTHER" id="PTHR30213:SF0">
    <property type="entry name" value="UPF0761 MEMBRANE PROTEIN YIHY"/>
    <property type="match status" value="1"/>
</dbReference>
<organism evidence="7 8">
    <name type="scientific">Trichlorobacter lovleyi (strain ATCC BAA-1151 / DSM 17278 / SZ)</name>
    <name type="common">Geobacter lovleyi</name>
    <dbReference type="NCBI Taxonomy" id="398767"/>
    <lineage>
        <taxon>Bacteria</taxon>
        <taxon>Pseudomonadati</taxon>
        <taxon>Thermodesulfobacteriota</taxon>
        <taxon>Desulfuromonadia</taxon>
        <taxon>Geobacterales</taxon>
        <taxon>Geobacteraceae</taxon>
        <taxon>Trichlorobacter</taxon>
    </lineage>
</organism>
<dbReference type="KEGG" id="glo:Glov_2958"/>
<feature type="transmembrane region" description="Helical" evidence="6">
    <location>
        <begin position="236"/>
        <end position="262"/>
    </location>
</feature>
<accession>B3E8I9</accession>
<dbReference type="HOGENOM" id="CLU_032288_0_1_7"/>
<dbReference type="InterPro" id="IPR017039">
    <property type="entry name" value="Virul_fac_BrkB"/>
</dbReference>
<evidence type="ECO:0000313" key="8">
    <source>
        <dbReference type="Proteomes" id="UP000002420"/>
    </source>
</evidence>
<dbReference type="eggNOG" id="COG1295">
    <property type="taxonomic scope" value="Bacteria"/>
</dbReference>
<evidence type="ECO:0000256" key="1">
    <source>
        <dbReference type="ARBA" id="ARBA00004651"/>
    </source>
</evidence>
<feature type="transmembrane region" description="Helical" evidence="6">
    <location>
        <begin position="88"/>
        <end position="107"/>
    </location>
</feature>
<feature type="transmembrane region" description="Helical" evidence="6">
    <location>
        <begin position="133"/>
        <end position="154"/>
    </location>
</feature>
<name>B3E8I9_TRIL1</name>
<comment type="subcellular location">
    <subcellularLocation>
        <location evidence="1">Cell membrane</location>
        <topology evidence="1">Multi-pass membrane protein</topology>
    </subcellularLocation>
</comment>
<evidence type="ECO:0000256" key="4">
    <source>
        <dbReference type="ARBA" id="ARBA00022989"/>
    </source>
</evidence>
<reference evidence="7 8" key="1">
    <citation type="submission" date="2008-05" db="EMBL/GenBank/DDBJ databases">
        <title>Complete sequence of chromosome of Geobacter lovleyi SZ.</title>
        <authorList>
            <consortium name="US DOE Joint Genome Institute"/>
            <person name="Lucas S."/>
            <person name="Copeland A."/>
            <person name="Lapidus A."/>
            <person name="Glavina del Rio T."/>
            <person name="Dalin E."/>
            <person name="Tice H."/>
            <person name="Bruce D."/>
            <person name="Goodwin L."/>
            <person name="Pitluck S."/>
            <person name="Chertkov O."/>
            <person name="Meincke L."/>
            <person name="Brettin T."/>
            <person name="Detter J.C."/>
            <person name="Han C."/>
            <person name="Tapia R."/>
            <person name="Kuske C.R."/>
            <person name="Schmutz J."/>
            <person name="Larimer F."/>
            <person name="Land M."/>
            <person name="Hauser L."/>
            <person name="Kyrpides N."/>
            <person name="Mikhailova N."/>
            <person name="Sung Y."/>
            <person name="Fletcher K.E."/>
            <person name="Ritalahti K.M."/>
            <person name="Loeffler F.E."/>
            <person name="Richardson P."/>
        </authorList>
    </citation>
    <scope>NUCLEOTIDE SEQUENCE [LARGE SCALE GENOMIC DNA]</scope>
    <source>
        <strain evidence="8">ATCC BAA-1151 / DSM 17278 / SZ</strain>
    </source>
</reference>
<evidence type="ECO:0000256" key="3">
    <source>
        <dbReference type="ARBA" id="ARBA00022692"/>
    </source>
</evidence>
<keyword evidence="3 6" id="KW-0812">Transmembrane</keyword>
<feature type="transmembrane region" description="Helical" evidence="6">
    <location>
        <begin position="29"/>
        <end position="51"/>
    </location>
</feature>
<dbReference type="PANTHER" id="PTHR30213">
    <property type="entry name" value="INNER MEMBRANE PROTEIN YHJD"/>
    <property type="match status" value="1"/>
</dbReference>
<dbReference type="GO" id="GO:0005886">
    <property type="term" value="C:plasma membrane"/>
    <property type="evidence" value="ECO:0007669"/>
    <property type="project" value="UniProtKB-SubCell"/>
</dbReference>
<feature type="transmembrane region" description="Helical" evidence="6">
    <location>
        <begin position="203"/>
        <end position="224"/>
    </location>
</feature>
<evidence type="ECO:0000313" key="7">
    <source>
        <dbReference type="EMBL" id="ACD96665.1"/>
    </source>
</evidence>
<sequence length="286" mass="31641">MFPPTWHAGIRTIHAVWQRFGRHQGMLRASALSFDTTLALVPVLALIFVILQTVGVQELLEPFILQQLTGNSSVIAAKVHEYVRNTRVAGLGSFSTLLLVFTLLFLLESIREAFNAIWGAAEQRSLLRRGLDYLLVLAAVPLLLTTAIGMTSLLQSQWLVQWLINNTRFGDGVLLLFRLTPFLCSSLVLVLVYLLLPGVKVRLASALTGGVAAGACWQLAHWVYFRFQFGVTRYNAIYGALSLLPFLLIWIYTSWLVVLLGFELVRCHQQGGFAGAEVVAAGEVQS</sequence>
<dbReference type="NCBIfam" id="TIGR00765">
    <property type="entry name" value="yihY_not_rbn"/>
    <property type="match status" value="1"/>
</dbReference>
<dbReference type="EMBL" id="CP001089">
    <property type="protein sequence ID" value="ACD96665.1"/>
    <property type="molecule type" value="Genomic_DNA"/>
</dbReference>
<proteinExistence type="predicted"/>
<evidence type="ECO:0000256" key="6">
    <source>
        <dbReference type="SAM" id="Phobius"/>
    </source>
</evidence>
<keyword evidence="4 6" id="KW-1133">Transmembrane helix</keyword>
<evidence type="ECO:0000256" key="5">
    <source>
        <dbReference type="ARBA" id="ARBA00023136"/>
    </source>
</evidence>
<dbReference type="Proteomes" id="UP000002420">
    <property type="component" value="Chromosome"/>
</dbReference>
<keyword evidence="8" id="KW-1185">Reference proteome</keyword>
<evidence type="ECO:0000256" key="2">
    <source>
        <dbReference type="ARBA" id="ARBA00022475"/>
    </source>
</evidence>
<dbReference type="STRING" id="398767.Glov_2958"/>
<keyword evidence="2" id="KW-1003">Cell membrane</keyword>
<dbReference type="PIRSF" id="PIRSF035875">
    <property type="entry name" value="RNase_BN"/>
    <property type="match status" value="1"/>
</dbReference>
<feature type="transmembrane region" description="Helical" evidence="6">
    <location>
        <begin position="174"/>
        <end position="196"/>
    </location>
</feature>
<keyword evidence="5 6" id="KW-0472">Membrane</keyword>
<protein>
    <submittedName>
        <fullName evidence="7">Ribonuclease BN</fullName>
    </submittedName>
</protein>
<gene>
    <name evidence="7" type="ordered locus">Glov_2958</name>
</gene>
<dbReference type="AlphaFoldDB" id="B3E8I9"/>